<evidence type="ECO:0000313" key="2">
    <source>
        <dbReference type="EMBL" id="KRY51223.1"/>
    </source>
</evidence>
<dbReference type="AlphaFoldDB" id="A0A0V1CPW7"/>
<organism evidence="2 3">
    <name type="scientific">Trichinella britovi</name>
    <name type="common">Parasitic roundworm</name>
    <dbReference type="NCBI Taxonomy" id="45882"/>
    <lineage>
        <taxon>Eukaryota</taxon>
        <taxon>Metazoa</taxon>
        <taxon>Ecdysozoa</taxon>
        <taxon>Nematoda</taxon>
        <taxon>Enoplea</taxon>
        <taxon>Dorylaimia</taxon>
        <taxon>Trichinellida</taxon>
        <taxon>Trichinellidae</taxon>
        <taxon>Trichinella</taxon>
    </lineage>
</organism>
<dbReference type="EMBL" id="JYDI01000131">
    <property type="protein sequence ID" value="KRY51223.1"/>
    <property type="molecule type" value="Genomic_DNA"/>
</dbReference>
<feature type="compositionally biased region" description="Basic and acidic residues" evidence="1">
    <location>
        <begin position="34"/>
        <end position="43"/>
    </location>
</feature>
<keyword evidence="3" id="KW-1185">Reference proteome</keyword>
<gene>
    <name evidence="2" type="ORF">T03_15592</name>
</gene>
<evidence type="ECO:0000313" key="3">
    <source>
        <dbReference type="Proteomes" id="UP000054653"/>
    </source>
</evidence>
<feature type="region of interest" description="Disordered" evidence="1">
    <location>
        <begin position="18"/>
        <end position="54"/>
    </location>
</feature>
<protein>
    <submittedName>
        <fullName evidence="2">Uncharacterized protein</fullName>
    </submittedName>
</protein>
<sequence length="198" mass="22665">MQFILNVAEALTKVNEACPRKSRDRMTQTANAETGRRQARRPEQSGAGRVDQVAHLPEVTQQKNRCRGCEKTSRGIHHNLGQHIKLYQIVCYYEEIMKEVLVISLNTSFEACRRKSIRYAAIYSQYQNGQKTKENGLVKIEKSFRVSSTLSWRPRKFCLLPLKHPISHGPDRAFSPQGRSPRSVLSVRLLPSIRPSSF</sequence>
<reference evidence="2 3" key="1">
    <citation type="submission" date="2015-01" db="EMBL/GenBank/DDBJ databases">
        <title>Evolution of Trichinella species and genotypes.</title>
        <authorList>
            <person name="Korhonen P.K."/>
            <person name="Edoardo P."/>
            <person name="Giuseppe L.R."/>
            <person name="Gasser R.B."/>
        </authorList>
    </citation>
    <scope>NUCLEOTIDE SEQUENCE [LARGE SCALE GENOMIC DNA]</scope>
    <source>
        <strain evidence="2">ISS120</strain>
    </source>
</reference>
<accession>A0A0V1CPW7</accession>
<comment type="caution">
    <text evidence="2">The sequence shown here is derived from an EMBL/GenBank/DDBJ whole genome shotgun (WGS) entry which is preliminary data.</text>
</comment>
<dbReference type="Proteomes" id="UP000054653">
    <property type="component" value="Unassembled WGS sequence"/>
</dbReference>
<proteinExistence type="predicted"/>
<evidence type="ECO:0000256" key="1">
    <source>
        <dbReference type="SAM" id="MobiDB-lite"/>
    </source>
</evidence>
<name>A0A0V1CPW7_TRIBR</name>